<accession>A0A8J9ZFX6</accession>
<sequence>MEKRSRQFVAILVLLGLKFSLPCPDQCFVQNELKLLKIKVCECPRQRDVGIQAWCTSSGISATANSVCSAENEGYTCLNDVPTGFDPSVTGIILNRLFNLTTLTKQHIPPLPSLNTFVITGSTIQAIGKCGK</sequence>
<gene>
    <name evidence="2" type="primary">Hypp9272</name>
    <name evidence="2" type="ORF">BLAG_LOCUS12477</name>
</gene>
<keyword evidence="1" id="KW-0732">Signal</keyword>
<feature type="chain" id="PRO_5035459243" evidence="1">
    <location>
        <begin position="23"/>
        <end position="132"/>
    </location>
</feature>
<name>A0A8J9ZFX6_BRALA</name>
<evidence type="ECO:0000313" key="2">
    <source>
        <dbReference type="EMBL" id="CAH1252391.1"/>
    </source>
</evidence>
<dbReference type="EMBL" id="OV696704">
    <property type="protein sequence ID" value="CAH1252391.1"/>
    <property type="molecule type" value="Genomic_DNA"/>
</dbReference>
<dbReference type="Proteomes" id="UP000838412">
    <property type="component" value="Chromosome 19"/>
</dbReference>
<organism evidence="2 3">
    <name type="scientific">Branchiostoma lanceolatum</name>
    <name type="common">Common lancelet</name>
    <name type="synonym">Amphioxus lanceolatum</name>
    <dbReference type="NCBI Taxonomy" id="7740"/>
    <lineage>
        <taxon>Eukaryota</taxon>
        <taxon>Metazoa</taxon>
        <taxon>Chordata</taxon>
        <taxon>Cephalochordata</taxon>
        <taxon>Leptocardii</taxon>
        <taxon>Amphioxiformes</taxon>
        <taxon>Branchiostomatidae</taxon>
        <taxon>Branchiostoma</taxon>
    </lineage>
</organism>
<keyword evidence="3" id="KW-1185">Reference proteome</keyword>
<protein>
    <submittedName>
        <fullName evidence="2">Hypp9272 protein</fullName>
    </submittedName>
</protein>
<reference evidence="2" key="1">
    <citation type="submission" date="2022-01" db="EMBL/GenBank/DDBJ databases">
        <authorList>
            <person name="Braso-Vives M."/>
        </authorList>
    </citation>
    <scope>NUCLEOTIDE SEQUENCE</scope>
</reference>
<evidence type="ECO:0000313" key="3">
    <source>
        <dbReference type="Proteomes" id="UP000838412"/>
    </source>
</evidence>
<dbReference type="AlphaFoldDB" id="A0A8J9ZFX6"/>
<proteinExistence type="predicted"/>
<evidence type="ECO:0000256" key="1">
    <source>
        <dbReference type="SAM" id="SignalP"/>
    </source>
</evidence>
<feature type="signal peptide" evidence="1">
    <location>
        <begin position="1"/>
        <end position="22"/>
    </location>
</feature>